<sequence>MLTAKTAKDKMTAIKTAAVEQISHISTKEKIASAAVIGVAVGAAATAIGSTLLHRNSPDQATKVGKTRANAAPAKD</sequence>
<dbReference type="AlphaFoldDB" id="A0A6I4LWC0"/>
<evidence type="ECO:0000256" key="1">
    <source>
        <dbReference type="SAM" id="MobiDB-lite"/>
    </source>
</evidence>
<feature type="transmembrane region" description="Helical" evidence="2">
    <location>
        <begin position="31"/>
        <end position="53"/>
    </location>
</feature>
<protein>
    <submittedName>
        <fullName evidence="3">Uncharacterized protein</fullName>
    </submittedName>
</protein>
<gene>
    <name evidence="3" type="ORF">EUU23_00115</name>
</gene>
<dbReference type="Proteomes" id="UP000471147">
    <property type="component" value="Unassembled WGS sequence"/>
</dbReference>
<comment type="caution">
    <text evidence="3">The sequence shown here is derived from an EMBL/GenBank/DDBJ whole genome shotgun (WGS) entry which is preliminary data.</text>
</comment>
<proteinExistence type="predicted"/>
<dbReference type="RefSeq" id="WP_160352128.1">
    <property type="nucleotide sequence ID" value="NZ_SDWJ01000001.1"/>
</dbReference>
<keyword evidence="2" id="KW-0812">Transmembrane</keyword>
<name>A0A6I4LWC0_9SPHN</name>
<reference evidence="3 4" key="1">
    <citation type="submission" date="2019-01" db="EMBL/GenBank/DDBJ databases">
        <title>Sphingorhabdus lacus sp.nov., isolated from an oligotrophic freshwater lake.</title>
        <authorList>
            <person name="Park M."/>
        </authorList>
    </citation>
    <scope>NUCLEOTIDE SEQUENCE [LARGE SCALE GENOMIC DNA]</scope>
    <source>
        <strain evidence="3 4">IMCC26285</strain>
    </source>
</reference>
<keyword evidence="2" id="KW-0472">Membrane</keyword>
<evidence type="ECO:0000313" key="3">
    <source>
        <dbReference type="EMBL" id="MVZ96104.1"/>
    </source>
</evidence>
<feature type="region of interest" description="Disordered" evidence="1">
    <location>
        <begin position="55"/>
        <end position="76"/>
    </location>
</feature>
<keyword evidence="4" id="KW-1185">Reference proteome</keyword>
<dbReference type="EMBL" id="SDWJ01000001">
    <property type="protein sequence ID" value="MVZ96104.1"/>
    <property type="molecule type" value="Genomic_DNA"/>
</dbReference>
<organism evidence="3 4">
    <name type="scientific">Sphingorhabdus profundilacus</name>
    <dbReference type="NCBI Taxonomy" id="2509718"/>
    <lineage>
        <taxon>Bacteria</taxon>
        <taxon>Pseudomonadati</taxon>
        <taxon>Pseudomonadota</taxon>
        <taxon>Alphaproteobacteria</taxon>
        <taxon>Sphingomonadales</taxon>
        <taxon>Sphingomonadaceae</taxon>
        <taxon>Sphingorhabdus</taxon>
    </lineage>
</organism>
<accession>A0A6I4LWC0</accession>
<evidence type="ECO:0000256" key="2">
    <source>
        <dbReference type="SAM" id="Phobius"/>
    </source>
</evidence>
<keyword evidence="2" id="KW-1133">Transmembrane helix</keyword>
<evidence type="ECO:0000313" key="4">
    <source>
        <dbReference type="Proteomes" id="UP000471147"/>
    </source>
</evidence>